<feature type="region of interest" description="Disordered" evidence="1">
    <location>
        <begin position="1"/>
        <end position="32"/>
    </location>
</feature>
<organism evidence="2 3">
    <name type="scientific">Streptomyces xanthophaeus</name>
    <dbReference type="NCBI Taxonomy" id="67385"/>
    <lineage>
        <taxon>Bacteria</taxon>
        <taxon>Bacillati</taxon>
        <taxon>Actinomycetota</taxon>
        <taxon>Actinomycetes</taxon>
        <taxon>Kitasatosporales</taxon>
        <taxon>Streptomycetaceae</taxon>
        <taxon>Streptomyces</taxon>
    </lineage>
</organism>
<evidence type="ECO:0000256" key="1">
    <source>
        <dbReference type="SAM" id="MobiDB-lite"/>
    </source>
</evidence>
<sequence>MPGRRRSGAAGRPPLPAPGRVPGSGPKGAVGGAVGGVADGAVKGPEMPVRVFRNPFGALVWTCAEGSFRMDIERS</sequence>
<name>A0A919LIV2_9ACTN</name>
<dbReference type="EMBL" id="BNEE01000006">
    <property type="protein sequence ID" value="GHI89642.1"/>
    <property type="molecule type" value="Genomic_DNA"/>
</dbReference>
<dbReference type="AlphaFoldDB" id="A0A919LIV2"/>
<reference evidence="2" key="1">
    <citation type="submission" date="2020-09" db="EMBL/GenBank/DDBJ databases">
        <title>Whole genome shotgun sequence of Streptomyces xanthophaeus NBRC 12829.</title>
        <authorList>
            <person name="Komaki H."/>
            <person name="Tamura T."/>
        </authorList>
    </citation>
    <scope>NUCLEOTIDE SEQUENCE</scope>
    <source>
        <strain evidence="2">NBRC 12829</strain>
    </source>
</reference>
<accession>A0A919LIV2</accession>
<gene>
    <name evidence="2" type="ORF">Sxan_70060</name>
</gene>
<keyword evidence="3" id="KW-1185">Reference proteome</keyword>
<evidence type="ECO:0000313" key="2">
    <source>
        <dbReference type="EMBL" id="GHI89642.1"/>
    </source>
</evidence>
<proteinExistence type="predicted"/>
<protein>
    <submittedName>
        <fullName evidence="2">Uncharacterized protein</fullName>
    </submittedName>
</protein>
<evidence type="ECO:0000313" key="3">
    <source>
        <dbReference type="Proteomes" id="UP000600026"/>
    </source>
</evidence>
<comment type="caution">
    <text evidence="2">The sequence shown here is derived from an EMBL/GenBank/DDBJ whole genome shotgun (WGS) entry which is preliminary data.</text>
</comment>
<dbReference type="Proteomes" id="UP000600026">
    <property type="component" value="Unassembled WGS sequence"/>
</dbReference>